<gene>
    <name evidence="4" type="ORF">HINF_LOCUS3832</name>
    <name evidence="3" type="ORF">HINF_LOCUS49748</name>
</gene>
<keyword evidence="1" id="KW-1133">Transmembrane helix</keyword>
<dbReference type="AlphaFoldDB" id="A0AA86QYF7"/>
<name>A0AA86QYF7_9EUKA</name>
<keyword evidence="2" id="KW-0732">Signal</keyword>
<accession>A0AA86QYF7</accession>
<protein>
    <submittedName>
        <fullName evidence="4">Hypothetical_protein</fullName>
    </submittedName>
</protein>
<evidence type="ECO:0000313" key="4">
    <source>
        <dbReference type="EMBL" id="CAL5976470.1"/>
    </source>
</evidence>
<proteinExistence type="predicted"/>
<keyword evidence="1" id="KW-0812">Transmembrane</keyword>
<evidence type="ECO:0000256" key="2">
    <source>
        <dbReference type="SAM" id="SignalP"/>
    </source>
</evidence>
<sequence>MLLQALLHLSSVLFRNANLLLIFSPLFQLLSPLNSISDKAAYFSSQAFYSKQNNLLQFRGELMTKTAQNHSNCFVVSDVYAKYVREALKQSHYSQLVNSYFGVHEECQNVYSITIRDQNEIISSNRVNSDVILSLMHGGFKTKNQVKYKLSELIVSTIEKYYYNKCKTTGYIHLGVKYEDLVKTVDHISFLTWSFSYFYRMGSFYYLIREDGIDRISFILPLVFLTLSVGKCLQTTTQIQCWILICVVTGIVCITLHNFIYIISIFMKYSSVMGYILGFVV</sequence>
<keyword evidence="5" id="KW-1185">Reference proteome</keyword>
<reference evidence="4 5" key="2">
    <citation type="submission" date="2024-07" db="EMBL/GenBank/DDBJ databases">
        <authorList>
            <person name="Akdeniz Z."/>
        </authorList>
    </citation>
    <scope>NUCLEOTIDE SEQUENCE [LARGE SCALE GENOMIC DNA]</scope>
</reference>
<evidence type="ECO:0000313" key="3">
    <source>
        <dbReference type="EMBL" id="CAI9962103.1"/>
    </source>
</evidence>
<feature type="transmembrane region" description="Helical" evidence="1">
    <location>
        <begin position="242"/>
        <end position="263"/>
    </location>
</feature>
<organism evidence="3">
    <name type="scientific">Hexamita inflata</name>
    <dbReference type="NCBI Taxonomy" id="28002"/>
    <lineage>
        <taxon>Eukaryota</taxon>
        <taxon>Metamonada</taxon>
        <taxon>Diplomonadida</taxon>
        <taxon>Hexamitidae</taxon>
        <taxon>Hexamitinae</taxon>
        <taxon>Hexamita</taxon>
    </lineage>
</organism>
<feature type="signal peptide" evidence="2">
    <location>
        <begin position="1"/>
        <end position="17"/>
    </location>
</feature>
<evidence type="ECO:0000313" key="5">
    <source>
        <dbReference type="Proteomes" id="UP001642409"/>
    </source>
</evidence>
<comment type="caution">
    <text evidence="3">The sequence shown here is derived from an EMBL/GenBank/DDBJ whole genome shotgun (WGS) entry which is preliminary data.</text>
</comment>
<reference evidence="3" key="1">
    <citation type="submission" date="2023-06" db="EMBL/GenBank/DDBJ databases">
        <authorList>
            <person name="Kurt Z."/>
        </authorList>
    </citation>
    <scope>NUCLEOTIDE SEQUENCE</scope>
</reference>
<feature type="chain" id="PRO_5041733721" evidence="2">
    <location>
        <begin position="18"/>
        <end position="281"/>
    </location>
</feature>
<dbReference type="EMBL" id="CAXDID020000007">
    <property type="protein sequence ID" value="CAL5976470.1"/>
    <property type="molecule type" value="Genomic_DNA"/>
</dbReference>
<dbReference type="EMBL" id="CATOUU010000952">
    <property type="protein sequence ID" value="CAI9962103.1"/>
    <property type="molecule type" value="Genomic_DNA"/>
</dbReference>
<dbReference type="Proteomes" id="UP001642409">
    <property type="component" value="Unassembled WGS sequence"/>
</dbReference>
<evidence type="ECO:0000256" key="1">
    <source>
        <dbReference type="SAM" id="Phobius"/>
    </source>
</evidence>
<keyword evidence="1" id="KW-0472">Membrane</keyword>